<feature type="domain" description="MacB-like periplasmic core" evidence="9">
    <location>
        <begin position="22"/>
        <end position="235"/>
    </location>
</feature>
<dbReference type="PANTHER" id="PTHR30572">
    <property type="entry name" value="MEMBRANE COMPONENT OF TRANSPORTER-RELATED"/>
    <property type="match status" value="1"/>
</dbReference>
<dbReference type="GO" id="GO:0022857">
    <property type="term" value="F:transmembrane transporter activity"/>
    <property type="evidence" value="ECO:0007669"/>
    <property type="project" value="TreeGrafter"/>
</dbReference>
<evidence type="ECO:0000256" key="6">
    <source>
        <dbReference type="ARBA" id="ARBA00038076"/>
    </source>
</evidence>
<comment type="subcellular location">
    <subcellularLocation>
        <location evidence="1">Cell membrane</location>
        <topology evidence="1">Multi-pass membrane protein</topology>
    </subcellularLocation>
</comment>
<dbReference type="InterPro" id="IPR025857">
    <property type="entry name" value="MacB_PCD"/>
</dbReference>
<dbReference type="EMBL" id="FOIB01000009">
    <property type="protein sequence ID" value="SEU33571.1"/>
    <property type="molecule type" value="Genomic_DNA"/>
</dbReference>
<proteinExistence type="inferred from homology"/>
<evidence type="ECO:0000259" key="9">
    <source>
        <dbReference type="Pfam" id="PF12704"/>
    </source>
</evidence>
<feature type="domain" description="ABC3 transporter permease C-terminal" evidence="8">
    <location>
        <begin position="681"/>
        <end position="794"/>
    </location>
</feature>
<evidence type="ECO:0000256" key="4">
    <source>
        <dbReference type="ARBA" id="ARBA00022989"/>
    </source>
</evidence>
<dbReference type="RefSeq" id="WP_074957583.1">
    <property type="nucleotide sequence ID" value="NZ_BJXR01000034.1"/>
</dbReference>
<evidence type="ECO:0000256" key="7">
    <source>
        <dbReference type="SAM" id="Phobius"/>
    </source>
</evidence>
<feature type="transmembrane region" description="Helical" evidence="7">
    <location>
        <begin position="362"/>
        <end position="383"/>
    </location>
</feature>
<reference evidence="11 12" key="1">
    <citation type="submission" date="2016-10" db="EMBL/GenBank/DDBJ databases">
        <authorList>
            <person name="Varghese N."/>
            <person name="Submissions S."/>
        </authorList>
    </citation>
    <scope>NUCLEOTIDE SEQUENCE [LARGE SCALE GENOMIC DNA]</scope>
    <source>
        <strain evidence="11 12">DSM 16525</strain>
    </source>
</reference>
<dbReference type="EMBL" id="BJXR01000034">
    <property type="protein sequence ID" value="GEN09662.1"/>
    <property type="molecule type" value="Genomic_DNA"/>
</dbReference>
<evidence type="ECO:0000259" key="8">
    <source>
        <dbReference type="Pfam" id="PF02687"/>
    </source>
</evidence>
<dbReference type="STRING" id="1334629.MFUL124B02_17510"/>
<evidence type="ECO:0000313" key="13">
    <source>
        <dbReference type="Proteomes" id="UP000321514"/>
    </source>
</evidence>
<comment type="similarity">
    <text evidence="6">Belongs to the ABC-4 integral membrane protein family.</text>
</comment>
<dbReference type="InterPro" id="IPR017800">
    <property type="entry name" value="ADOP"/>
</dbReference>
<accession>A0A511T824</accession>
<dbReference type="Pfam" id="PF02687">
    <property type="entry name" value="FtsX"/>
    <property type="match status" value="2"/>
</dbReference>
<dbReference type="GO" id="GO:0005886">
    <property type="term" value="C:plasma membrane"/>
    <property type="evidence" value="ECO:0007669"/>
    <property type="project" value="UniProtKB-SubCell"/>
</dbReference>
<evidence type="ECO:0000313" key="10">
    <source>
        <dbReference type="EMBL" id="GEN09662.1"/>
    </source>
</evidence>
<feature type="domain" description="MacB-like periplasmic core" evidence="9">
    <location>
        <begin position="422"/>
        <end position="645"/>
    </location>
</feature>
<feature type="transmembrane region" description="Helical" evidence="7">
    <location>
        <begin position="730"/>
        <end position="753"/>
    </location>
</feature>
<feature type="transmembrane region" description="Helical" evidence="7">
    <location>
        <begin position="21"/>
        <end position="47"/>
    </location>
</feature>
<organism evidence="10 13">
    <name type="scientific">Myxococcus fulvus</name>
    <dbReference type="NCBI Taxonomy" id="33"/>
    <lineage>
        <taxon>Bacteria</taxon>
        <taxon>Pseudomonadati</taxon>
        <taxon>Myxococcota</taxon>
        <taxon>Myxococcia</taxon>
        <taxon>Myxococcales</taxon>
        <taxon>Cystobacterineae</taxon>
        <taxon>Myxococcaceae</taxon>
        <taxon>Myxococcus</taxon>
    </lineage>
</organism>
<feature type="transmembrane region" description="Helical" evidence="7">
    <location>
        <begin position="269"/>
        <end position="293"/>
    </location>
</feature>
<keyword evidence="4 7" id="KW-1133">Transmembrane helix</keyword>
<dbReference type="PANTHER" id="PTHR30572:SF4">
    <property type="entry name" value="ABC TRANSPORTER PERMEASE YTRF"/>
    <property type="match status" value="1"/>
</dbReference>
<evidence type="ECO:0000313" key="11">
    <source>
        <dbReference type="EMBL" id="SEU33571.1"/>
    </source>
</evidence>
<gene>
    <name evidence="10" type="ORF">MFU01_46990</name>
    <name evidence="11" type="ORF">SAMN05443572_109315</name>
</gene>
<keyword evidence="2" id="KW-1003">Cell membrane</keyword>
<evidence type="ECO:0000256" key="1">
    <source>
        <dbReference type="ARBA" id="ARBA00004651"/>
    </source>
</evidence>
<dbReference type="Proteomes" id="UP000321514">
    <property type="component" value="Unassembled WGS sequence"/>
</dbReference>
<keyword evidence="12" id="KW-1185">Reference proteome</keyword>
<dbReference type="Pfam" id="PF12704">
    <property type="entry name" value="MacB_PCD"/>
    <property type="match status" value="2"/>
</dbReference>
<evidence type="ECO:0000313" key="12">
    <source>
        <dbReference type="Proteomes" id="UP000183760"/>
    </source>
</evidence>
<feature type="transmembrane region" description="Helical" evidence="7">
    <location>
        <begin position="416"/>
        <end position="436"/>
    </location>
</feature>
<reference evidence="10 13" key="2">
    <citation type="submission" date="2019-07" db="EMBL/GenBank/DDBJ databases">
        <title>Whole genome shotgun sequence of Myxococcus fulvus NBRC 100333.</title>
        <authorList>
            <person name="Hosoyama A."/>
            <person name="Uohara A."/>
            <person name="Ohji S."/>
            <person name="Ichikawa N."/>
        </authorList>
    </citation>
    <scope>NUCLEOTIDE SEQUENCE [LARGE SCALE GENOMIC DNA]</scope>
    <source>
        <strain evidence="10 13">NBRC 100333</strain>
    </source>
</reference>
<feature type="transmembrane region" description="Helical" evidence="7">
    <location>
        <begin position="678"/>
        <end position="702"/>
    </location>
</feature>
<dbReference type="OrthoDB" id="5932075at2"/>
<name>A0A511T824_MYXFU</name>
<feature type="transmembrane region" description="Helical" evidence="7">
    <location>
        <begin position="320"/>
        <end position="342"/>
    </location>
</feature>
<dbReference type="NCBIfam" id="TIGR03434">
    <property type="entry name" value="ADOP"/>
    <property type="match status" value="1"/>
</dbReference>
<comment type="caution">
    <text evidence="10">The sequence shown here is derived from an EMBL/GenBank/DDBJ whole genome shotgun (WGS) entry which is preliminary data.</text>
</comment>
<sequence>MDSLRQDFRYALRTLRHTPGFTLAAVVTLALAIGANTVLFSAIHAMLLKPLPFREPETLVRLWCEQQDFLHASVSPPELLGWREHGRSFEQLAGFTRRDLSRTGADAAERVRAARVTTNFFQTLGVTPAHGRDFQQEDAQPDNPPSSVVVSHAFWKKALGGASDAVGGTVQLDGRTYTVVGVLPEGFSFPDFGEDVDVWQPHWLNPEAHGNHYMGIVGRMAPGVTLEAATADLERVAQLIARPGAPGDKHHGVTTDLWQRHLTSSSRPVLWALWAAVGFVLLIACANVANLLLVRALARQRDSAIRAALGASRGRRIQQALAESVLLGLVGGLVGLLLVMWGMELVRALLPPSMLRMTPVELSVPALLFSVALSLGAGLLFGLAPALHTSGADVLPLLKQSGSAVGARANHPLRNALVAVQLALALVLLVGTVLMVQTLRNMQAVDPGFDAEGVLHVRLALPDLKYGSLDKQRGFFADYLERLRALPNVEAVGMVNDAPLGGSNTNGDFVLEGAPQDPGRRYVTEFRVASPGYFQALRAALREGRDFDGRDSQKGAPSVIVNEAFVRKFLGGGEALGRRIRVDWSDSQPFRDIVGVVADVRHNRLTEPAQPEVYLPYEQYPVPTMSLLLRTSREPSTLVAAVRQELKAVDAEQPAYDVAPFVDRMDRQVSRPLATARLLAAFAALAVVLAGVGVYGVMAYAVGQRTRELGIRLALGAHPRQVLGLVMRQGLMLTLLGVGVGLLAAFGCMRLLATLLYGVKANEPVVFLGVAAALGLVSLLATWIPALRASRVSPSVSLRAE</sequence>
<dbReference type="AlphaFoldDB" id="A0A511T824"/>
<dbReference type="InterPro" id="IPR003838">
    <property type="entry name" value="ABC3_permease_C"/>
</dbReference>
<dbReference type="InterPro" id="IPR050250">
    <property type="entry name" value="Macrolide_Exporter_MacB"/>
</dbReference>
<dbReference type="Proteomes" id="UP000183760">
    <property type="component" value="Unassembled WGS sequence"/>
</dbReference>
<keyword evidence="5 7" id="KW-0472">Membrane</keyword>
<feature type="transmembrane region" description="Helical" evidence="7">
    <location>
        <begin position="765"/>
        <end position="784"/>
    </location>
</feature>
<keyword evidence="3 7" id="KW-0812">Transmembrane</keyword>
<evidence type="ECO:0000256" key="2">
    <source>
        <dbReference type="ARBA" id="ARBA00022475"/>
    </source>
</evidence>
<feature type="domain" description="ABC3 transporter permease C-terminal" evidence="8">
    <location>
        <begin position="275"/>
        <end position="390"/>
    </location>
</feature>
<evidence type="ECO:0000256" key="3">
    <source>
        <dbReference type="ARBA" id="ARBA00022692"/>
    </source>
</evidence>
<evidence type="ECO:0000256" key="5">
    <source>
        <dbReference type="ARBA" id="ARBA00023136"/>
    </source>
</evidence>
<protein>
    <submittedName>
        <fullName evidence="11">Duplicated orphan permease</fullName>
    </submittedName>
</protein>